<keyword evidence="2" id="KW-0378">Hydrolase</keyword>
<dbReference type="InterPro" id="IPR036852">
    <property type="entry name" value="Peptidase_S8/S53_dom_sf"/>
</dbReference>
<evidence type="ECO:0000313" key="5">
    <source>
        <dbReference type="EMBL" id="UNO49175.1"/>
    </source>
</evidence>
<dbReference type="KEGG" id="aaco:K1I37_00995"/>
<dbReference type="RefSeq" id="WP_021294719.1">
    <property type="nucleotide sequence ID" value="NZ_AURB01000004.1"/>
</dbReference>
<dbReference type="OrthoDB" id="9002785at2"/>
<proteinExistence type="inferred from homology"/>
<dbReference type="Gene3D" id="3.40.50.200">
    <property type="entry name" value="Peptidase S8/S53 domain"/>
    <property type="match status" value="1"/>
</dbReference>
<keyword evidence="3" id="KW-0720">Serine protease</keyword>
<dbReference type="PROSITE" id="PS51695">
    <property type="entry name" value="SEDOLISIN"/>
    <property type="match status" value="1"/>
</dbReference>
<dbReference type="PANTHER" id="PTHR14218">
    <property type="entry name" value="PROTEASE S8 TRIPEPTIDYL PEPTIDASE I CLN2"/>
    <property type="match status" value="1"/>
</dbReference>
<protein>
    <submittedName>
        <fullName evidence="5">S8 family serine peptidase</fullName>
    </submittedName>
</protein>
<dbReference type="PROSITE" id="PS51892">
    <property type="entry name" value="SUBTILASE"/>
    <property type="match status" value="1"/>
</dbReference>
<dbReference type="GO" id="GO:0004252">
    <property type="term" value="F:serine-type endopeptidase activity"/>
    <property type="evidence" value="ECO:0007669"/>
    <property type="project" value="InterPro"/>
</dbReference>
<dbReference type="AlphaFoldDB" id="T0DUJ5"/>
<dbReference type="SUPFAM" id="SSF52743">
    <property type="entry name" value="Subtilisin-like"/>
    <property type="match status" value="1"/>
</dbReference>
<dbReference type="InterPro" id="IPR030400">
    <property type="entry name" value="Sedolisin_dom"/>
</dbReference>
<dbReference type="eggNOG" id="COG4934">
    <property type="taxonomic scope" value="Bacteria"/>
</dbReference>
<name>T0DUJ5_ALIAG</name>
<sequence length="516" mass="54814">MKRNILFATETDVNQGKGYFPQDIRRLYNIPSNLTGSGQSIGILEFSNGYSINDAKQFWSQHGIQVANVAFVSVDGTRNDGGRSPDDEEASLDLQWAGAIAPGAKLIVYEANAGQTFETFADAVIASLKYVLNDTTHNPSVLSISYGDAESSFDQDALTQIADLIEQLSQKGVTVCISSGDQGAYGMHDTRGVPERHADAPASVPFAVAVGGTHLNPDGTETAWTYNGPQNGGATGGGFSDVFPKPSYQSSFNSTGRGLPDISFNADPASGYQIIFQGQNAIVGGTSVSCPVFAGIVALLNERRAQLGKGPVKNLTSLLYTNYHSIPYRDITVGNNSFNGVTGYQAAPGWDACTGFGSIDASAFIEYVAQLDDTPVTSAPAVGSMRSDQAPSVLPKSTSKCPVVRVLATIHKVEADALVHGVHHHQLLLRDVHVLAIRGADPSIVKGYAFVAIRYGDDEGLSGPIPDLKAGRSIELQGEYIPQNDAYPSVGNPGDPVIHFVHHPVGFVEYEGKTYQ</sequence>
<evidence type="ECO:0000256" key="3">
    <source>
        <dbReference type="ARBA" id="ARBA00022825"/>
    </source>
</evidence>
<dbReference type="PANTHER" id="PTHR14218:SF15">
    <property type="entry name" value="TRIPEPTIDYL-PEPTIDASE 1"/>
    <property type="match status" value="1"/>
</dbReference>
<evidence type="ECO:0000256" key="1">
    <source>
        <dbReference type="ARBA" id="ARBA00022670"/>
    </source>
</evidence>
<gene>
    <name evidence="5" type="ORF">K1I37_00995</name>
</gene>
<dbReference type="CDD" id="cd04056">
    <property type="entry name" value="Peptidases_S53"/>
    <property type="match status" value="1"/>
</dbReference>
<dbReference type="Proteomes" id="UP000829401">
    <property type="component" value="Chromosome"/>
</dbReference>
<dbReference type="GO" id="GO:0008240">
    <property type="term" value="F:tripeptidyl-peptidase activity"/>
    <property type="evidence" value="ECO:0007669"/>
    <property type="project" value="TreeGrafter"/>
</dbReference>
<reference evidence="6" key="1">
    <citation type="journal article" date="2022" name="G3 (Bethesda)">
        <title>Unveiling the complete genome sequence of Alicyclobacillus acidoterrestris DSM 3922T, a taint-producing strain.</title>
        <authorList>
            <person name="Leonardo I.C."/>
            <person name="Barreto Crespo M.T."/>
            <person name="Gaspar F.B."/>
        </authorList>
    </citation>
    <scope>NUCLEOTIDE SEQUENCE [LARGE SCALE GENOMIC DNA]</scope>
    <source>
        <strain evidence="6">DSM 3922</strain>
    </source>
</reference>
<evidence type="ECO:0000256" key="4">
    <source>
        <dbReference type="PROSITE-ProRule" id="PRU01240"/>
    </source>
</evidence>
<dbReference type="EMBL" id="CP080467">
    <property type="protein sequence ID" value="UNO49175.1"/>
    <property type="molecule type" value="Genomic_DNA"/>
</dbReference>
<evidence type="ECO:0000256" key="2">
    <source>
        <dbReference type="ARBA" id="ARBA00022801"/>
    </source>
</evidence>
<dbReference type="InterPro" id="IPR023828">
    <property type="entry name" value="Peptidase_S8_Ser-AS"/>
</dbReference>
<evidence type="ECO:0000313" key="6">
    <source>
        <dbReference type="Proteomes" id="UP000829401"/>
    </source>
</evidence>
<dbReference type="STRING" id="1356854.N007_18070"/>
<dbReference type="InterPro" id="IPR050819">
    <property type="entry name" value="Tripeptidyl-peptidase_I"/>
</dbReference>
<keyword evidence="1" id="KW-0645">Protease</keyword>
<comment type="caution">
    <text evidence="4">Lacks conserved residue(s) required for the propagation of feature annotation.</text>
</comment>
<dbReference type="Pfam" id="PF00082">
    <property type="entry name" value="Peptidase_S8"/>
    <property type="match status" value="1"/>
</dbReference>
<organism evidence="5 6">
    <name type="scientific">Alicyclobacillus acidoterrestris (strain ATCC 49025 / DSM 3922 / CIP 106132 / NCIMB 13137 / GD3B)</name>
    <dbReference type="NCBI Taxonomy" id="1356854"/>
    <lineage>
        <taxon>Bacteria</taxon>
        <taxon>Bacillati</taxon>
        <taxon>Bacillota</taxon>
        <taxon>Bacilli</taxon>
        <taxon>Bacillales</taxon>
        <taxon>Alicyclobacillaceae</taxon>
        <taxon>Alicyclobacillus</taxon>
    </lineage>
</organism>
<dbReference type="PROSITE" id="PS00138">
    <property type="entry name" value="SUBTILASE_SER"/>
    <property type="match status" value="1"/>
</dbReference>
<comment type="similarity">
    <text evidence="4">Belongs to the peptidase S8 family.</text>
</comment>
<dbReference type="GO" id="GO:0006508">
    <property type="term" value="P:proteolysis"/>
    <property type="evidence" value="ECO:0007669"/>
    <property type="project" value="UniProtKB-KW"/>
</dbReference>
<dbReference type="InterPro" id="IPR000209">
    <property type="entry name" value="Peptidase_S8/S53_dom"/>
</dbReference>
<keyword evidence="6" id="KW-1185">Reference proteome</keyword>
<accession>A0A9E6ZRN2</accession>
<accession>T0DUJ5</accession>